<organism evidence="6 7">
    <name type="scientific">Vibrio fortis</name>
    <dbReference type="NCBI Taxonomy" id="212667"/>
    <lineage>
        <taxon>Bacteria</taxon>
        <taxon>Pseudomonadati</taxon>
        <taxon>Pseudomonadota</taxon>
        <taxon>Gammaproteobacteria</taxon>
        <taxon>Vibrionales</taxon>
        <taxon>Vibrionaceae</taxon>
        <taxon>Vibrio</taxon>
    </lineage>
</organism>
<evidence type="ECO:0000256" key="4">
    <source>
        <dbReference type="PIRNR" id="PIRNR006078"/>
    </source>
</evidence>
<dbReference type="AlphaFoldDB" id="A0A5N3QUF9"/>
<feature type="coiled-coil region" evidence="5">
    <location>
        <begin position="348"/>
        <end position="375"/>
    </location>
</feature>
<dbReference type="InterPro" id="IPR018193">
    <property type="entry name" value="Glyc_kinase_flavodox-like_fold"/>
</dbReference>
<dbReference type="NCBIfam" id="TIGR00045">
    <property type="entry name" value="glycerate kinase"/>
    <property type="match status" value="1"/>
</dbReference>
<evidence type="ECO:0000256" key="1">
    <source>
        <dbReference type="ARBA" id="ARBA00006284"/>
    </source>
</evidence>
<dbReference type="Gene3D" id="3.90.1510.10">
    <property type="entry name" value="Glycerate kinase, domain 2"/>
    <property type="match status" value="1"/>
</dbReference>
<dbReference type="SUPFAM" id="SSF110738">
    <property type="entry name" value="Glycerate kinase I"/>
    <property type="match status" value="1"/>
</dbReference>
<comment type="similarity">
    <text evidence="1 4">Belongs to the glycerate kinase type-1 family.</text>
</comment>
<dbReference type="PIRSF" id="PIRSF006078">
    <property type="entry name" value="GlxK"/>
    <property type="match status" value="1"/>
</dbReference>
<protein>
    <submittedName>
        <fullName evidence="6">Glycerate kinase</fullName>
    </submittedName>
</protein>
<dbReference type="PANTHER" id="PTHR21599:SF0">
    <property type="entry name" value="GLYCERATE KINASE"/>
    <property type="match status" value="1"/>
</dbReference>
<dbReference type="InterPro" id="IPR004381">
    <property type="entry name" value="Glycerate_kinase"/>
</dbReference>
<dbReference type="InterPro" id="IPR018197">
    <property type="entry name" value="Glycerate_kinase_RE-like"/>
</dbReference>
<comment type="caution">
    <text evidence="6">The sequence shown here is derived from an EMBL/GenBank/DDBJ whole genome shotgun (WGS) entry which is preliminary data.</text>
</comment>
<dbReference type="Proteomes" id="UP000326789">
    <property type="component" value="Unassembled WGS sequence"/>
</dbReference>
<evidence type="ECO:0000256" key="5">
    <source>
        <dbReference type="SAM" id="Coils"/>
    </source>
</evidence>
<dbReference type="RefSeq" id="WP_150873258.1">
    <property type="nucleotide sequence ID" value="NZ_VWSE01000010.1"/>
</dbReference>
<evidence type="ECO:0000256" key="3">
    <source>
        <dbReference type="ARBA" id="ARBA00022777"/>
    </source>
</evidence>
<dbReference type="PANTHER" id="PTHR21599">
    <property type="entry name" value="GLYCERATE KINASE"/>
    <property type="match status" value="1"/>
</dbReference>
<name>A0A5N3QUF9_9VIBR</name>
<gene>
    <name evidence="6" type="ORF">F2P58_23950</name>
</gene>
<reference evidence="6 7" key="1">
    <citation type="submission" date="2019-09" db="EMBL/GenBank/DDBJ databases">
        <title>Whole genome sequence of Vibrio fortis.</title>
        <authorList>
            <person name="Das S.K."/>
        </authorList>
    </citation>
    <scope>NUCLEOTIDE SEQUENCE [LARGE SCALE GENOMIC DNA]</scope>
    <source>
        <strain evidence="6 7">AN60</strain>
    </source>
</reference>
<dbReference type="Pfam" id="PF02595">
    <property type="entry name" value="Gly_kinase"/>
    <property type="match status" value="1"/>
</dbReference>
<evidence type="ECO:0000313" key="6">
    <source>
        <dbReference type="EMBL" id="KAB0285560.1"/>
    </source>
</evidence>
<keyword evidence="5" id="KW-0175">Coiled coil</keyword>
<sequence>MKIVIAPDSFKESLTAQQVCLAVENGLKRVWPNAEYVSIPVADGGEGTMQALIDATSGEKIQVRVKDPRGKTVEARYGLLGDHRTAVIEVAEACGLHLVPTSERDTKSTSSFGVGQLIRHALDSGISRLIVGLGGSATTDGGSGMLAALGVKFLNEDGEEIEPCGASMLNVHQIVTSEFDARLAHCEIIVACDVDNPLCGDSGAAAFFGPQKGASSEDVLLLDKALYQFGQLTEKITQRSIIDSKGSGAAGGIGAAFLGYTNARLQSGIDVVLTMLDVETKMQGAHMVITGEGKLDQQTAHGKAPVGVANIAKKFDIPVVAVAGCTNDGYQVLYEHGIDAVFTCVPRAMSLSDALSEAETNLSNLSENIARTYQLASVN</sequence>
<dbReference type="Gene3D" id="3.40.50.10350">
    <property type="entry name" value="Glycerate kinase, domain 1"/>
    <property type="match status" value="1"/>
</dbReference>
<keyword evidence="3 4" id="KW-0418">Kinase</keyword>
<dbReference type="EMBL" id="VWSE01000010">
    <property type="protein sequence ID" value="KAB0285560.1"/>
    <property type="molecule type" value="Genomic_DNA"/>
</dbReference>
<evidence type="ECO:0000256" key="2">
    <source>
        <dbReference type="ARBA" id="ARBA00022679"/>
    </source>
</evidence>
<dbReference type="InterPro" id="IPR036129">
    <property type="entry name" value="Glycerate_kinase_sf"/>
</dbReference>
<evidence type="ECO:0000313" key="7">
    <source>
        <dbReference type="Proteomes" id="UP000326789"/>
    </source>
</evidence>
<keyword evidence="2 4" id="KW-0808">Transferase</keyword>
<dbReference type="GO" id="GO:0031388">
    <property type="term" value="P:organic acid phosphorylation"/>
    <property type="evidence" value="ECO:0007669"/>
    <property type="project" value="UniProtKB-UniRule"/>
</dbReference>
<dbReference type="GO" id="GO:0008887">
    <property type="term" value="F:glycerate kinase activity"/>
    <property type="evidence" value="ECO:0007669"/>
    <property type="project" value="UniProtKB-UniRule"/>
</dbReference>
<accession>A0A5N3QUF9</accession>
<proteinExistence type="inferred from homology"/>